<dbReference type="Proteomes" id="UP000000379">
    <property type="component" value="Chromosome"/>
</dbReference>
<organism evidence="4 5">
    <name type="scientific">Truepera radiovictrix (strain DSM 17093 / CIP 108686 / LMG 22925 / RQ-24)</name>
    <dbReference type="NCBI Taxonomy" id="649638"/>
    <lineage>
        <taxon>Bacteria</taxon>
        <taxon>Thermotogati</taxon>
        <taxon>Deinococcota</taxon>
        <taxon>Deinococci</taxon>
        <taxon>Trueperales</taxon>
        <taxon>Trueperaceae</taxon>
        <taxon>Truepera</taxon>
    </lineage>
</organism>
<dbReference type="EMBL" id="CP002049">
    <property type="protein sequence ID" value="ADI13546.1"/>
    <property type="molecule type" value="Genomic_DNA"/>
</dbReference>
<evidence type="ECO:0000313" key="4">
    <source>
        <dbReference type="EMBL" id="ADI13546.1"/>
    </source>
</evidence>
<dbReference type="GO" id="GO:0046872">
    <property type="term" value="F:metal ion binding"/>
    <property type="evidence" value="ECO:0007669"/>
    <property type="project" value="UniProtKB-KW"/>
</dbReference>
<dbReference type="HOGENOM" id="CLU_063749_3_1_0"/>
<dbReference type="KEGG" id="tra:Trad_0408"/>
<evidence type="ECO:0000256" key="2">
    <source>
        <dbReference type="RuleBase" id="RU362039"/>
    </source>
</evidence>
<comment type="similarity">
    <text evidence="1 2">Belongs to the metallophosphoesterase superfamily. YfcE family.</text>
</comment>
<reference evidence="4 5" key="2">
    <citation type="journal article" date="2011" name="Stand. Genomic Sci.">
        <title>Complete genome sequence of Truepera radiovictrix type strain (RQ-24).</title>
        <authorList>
            <person name="Ivanova N."/>
            <person name="Rohde C."/>
            <person name="Munk C."/>
            <person name="Nolan M."/>
            <person name="Lucas S."/>
            <person name="Del Rio T.G."/>
            <person name="Tice H."/>
            <person name="Deshpande S."/>
            <person name="Cheng J.F."/>
            <person name="Tapia R."/>
            <person name="Han C."/>
            <person name="Goodwin L."/>
            <person name="Pitluck S."/>
            <person name="Liolios K."/>
            <person name="Mavromatis K."/>
            <person name="Mikhailova N."/>
            <person name="Pati A."/>
            <person name="Chen A."/>
            <person name="Palaniappan K."/>
            <person name="Land M."/>
            <person name="Hauser L."/>
            <person name="Chang Y.J."/>
            <person name="Jeffries C.D."/>
            <person name="Brambilla E."/>
            <person name="Rohde M."/>
            <person name="Goker M."/>
            <person name="Tindall B.J."/>
            <person name="Woyke T."/>
            <person name="Bristow J."/>
            <person name="Eisen J.A."/>
            <person name="Markowitz V."/>
            <person name="Hugenholtz P."/>
            <person name="Kyrpides N.C."/>
            <person name="Klenk H.P."/>
            <person name="Lapidus A."/>
        </authorList>
    </citation>
    <scope>NUCLEOTIDE SEQUENCE [LARGE SCALE GENOMIC DNA]</scope>
    <source>
        <strain evidence="5">DSM 17093 / CIP 108686 / LMG 22925 / RQ-24</strain>
    </source>
</reference>
<sequence length="159" mass="17103">MTARAEVQSHTVGLIADTHGLLRPEALEALRGVSLIVHAGDIGDRGILEVLGRLAPVCAVRGNTDREAWALRLPRYELVNVGALTLYVHHGHEPLDLEPRAAGCGVVVSGHTHVPKIETRDGVLYVNPGSAGPKRFDLPVTVARLWVRGQEAEAKLLPL</sequence>
<dbReference type="STRING" id="649638.Trad_0408"/>
<dbReference type="NCBIfam" id="TIGR00040">
    <property type="entry name" value="yfcE"/>
    <property type="match status" value="1"/>
</dbReference>
<dbReference type="PANTHER" id="PTHR11124">
    <property type="entry name" value="VACUOLAR SORTING PROTEIN VPS29"/>
    <property type="match status" value="1"/>
</dbReference>
<dbReference type="RefSeq" id="WP_013176926.1">
    <property type="nucleotide sequence ID" value="NC_014221.1"/>
</dbReference>
<name>D7CRQ6_TRURR</name>
<protein>
    <recommendedName>
        <fullName evidence="2">Phosphoesterase</fullName>
        <ecNumber evidence="2">3.1.4.-</ecNumber>
    </recommendedName>
</protein>
<keyword evidence="2" id="KW-0479">Metal-binding</keyword>
<comment type="cofactor">
    <cofactor evidence="2">
        <name>a divalent metal cation</name>
        <dbReference type="ChEBI" id="CHEBI:60240"/>
    </cofactor>
</comment>
<dbReference type="InterPro" id="IPR000979">
    <property type="entry name" value="Phosphodiesterase_MJ0936/Vps29"/>
</dbReference>
<evidence type="ECO:0000256" key="1">
    <source>
        <dbReference type="ARBA" id="ARBA00008950"/>
    </source>
</evidence>
<dbReference type="Gene3D" id="3.60.21.10">
    <property type="match status" value="1"/>
</dbReference>
<dbReference type="Pfam" id="PF12850">
    <property type="entry name" value="Metallophos_2"/>
    <property type="match status" value="1"/>
</dbReference>
<dbReference type="eggNOG" id="COG0622">
    <property type="taxonomic scope" value="Bacteria"/>
</dbReference>
<dbReference type="EC" id="3.1.4.-" evidence="2"/>
<gene>
    <name evidence="4" type="ordered locus">Trad_0408</name>
</gene>
<accession>D7CRQ6</accession>
<evidence type="ECO:0000259" key="3">
    <source>
        <dbReference type="Pfam" id="PF12850"/>
    </source>
</evidence>
<proteinExistence type="inferred from homology"/>
<dbReference type="GO" id="GO:0016787">
    <property type="term" value="F:hydrolase activity"/>
    <property type="evidence" value="ECO:0007669"/>
    <property type="project" value="UniProtKB-UniRule"/>
</dbReference>
<dbReference type="OrthoDB" id="9800565at2"/>
<dbReference type="SUPFAM" id="SSF56300">
    <property type="entry name" value="Metallo-dependent phosphatases"/>
    <property type="match status" value="1"/>
</dbReference>
<keyword evidence="5" id="KW-1185">Reference proteome</keyword>
<dbReference type="AlphaFoldDB" id="D7CRQ6"/>
<evidence type="ECO:0000313" key="5">
    <source>
        <dbReference type="Proteomes" id="UP000000379"/>
    </source>
</evidence>
<dbReference type="InterPro" id="IPR024654">
    <property type="entry name" value="Calcineurin-like_PHP_lpxH"/>
</dbReference>
<reference evidence="5" key="1">
    <citation type="submission" date="2010-05" db="EMBL/GenBank/DDBJ databases">
        <title>The complete genome of Truepera radiovictris DSM 17093.</title>
        <authorList>
            <consortium name="US DOE Joint Genome Institute (JGI-PGF)"/>
            <person name="Lucas S."/>
            <person name="Copeland A."/>
            <person name="Lapidus A."/>
            <person name="Glavina del Rio T."/>
            <person name="Dalin E."/>
            <person name="Tice H."/>
            <person name="Bruce D."/>
            <person name="Goodwin L."/>
            <person name="Pitluck S."/>
            <person name="Kyrpides N."/>
            <person name="Mavromatis K."/>
            <person name="Ovchinnikova G."/>
            <person name="Munk A.C."/>
            <person name="Detter J.C."/>
            <person name="Han C."/>
            <person name="Tapia R."/>
            <person name="Land M."/>
            <person name="Hauser L."/>
            <person name="Markowitz V."/>
            <person name="Cheng J.-F."/>
            <person name="Hugenholtz P."/>
            <person name="Woyke T."/>
            <person name="Wu D."/>
            <person name="Tindall B."/>
            <person name="Pomrenke H.G."/>
            <person name="Brambilla E."/>
            <person name="Klenk H.-P."/>
            <person name="Eisen J.A."/>
        </authorList>
    </citation>
    <scope>NUCLEOTIDE SEQUENCE [LARGE SCALE GENOMIC DNA]</scope>
    <source>
        <strain evidence="5">DSM 17093 / CIP 108686 / LMG 22925 / RQ-24</strain>
    </source>
</reference>
<feature type="domain" description="Calcineurin-like phosphoesterase" evidence="3">
    <location>
        <begin position="12"/>
        <end position="147"/>
    </location>
</feature>
<dbReference type="InterPro" id="IPR029052">
    <property type="entry name" value="Metallo-depent_PP-like"/>
</dbReference>